<dbReference type="EMBL" id="JACHIP010000002">
    <property type="protein sequence ID" value="MBB5056544.1"/>
    <property type="molecule type" value="Genomic_DNA"/>
</dbReference>
<dbReference type="Pfam" id="PF04932">
    <property type="entry name" value="Wzy_C"/>
    <property type="match status" value="1"/>
</dbReference>
<gene>
    <name evidence="7" type="ORF">HDF16_001229</name>
</gene>
<comment type="caution">
    <text evidence="7">The sequence shown here is derived from an EMBL/GenBank/DDBJ whole genome shotgun (WGS) entry which is preliminary data.</text>
</comment>
<keyword evidence="4 5" id="KW-0472">Membrane</keyword>
<dbReference type="AlphaFoldDB" id="A0A7W7ZAX2"/>
<evidence type="ECO:0000256" key="5">
    <source>
        <dbReference type="SAM" id="Phobius"/>
    </source>
</evidence>
<evidence type="ECO:0000256" key="3">
    <source>
        <dbReference type="ARBA" id="ARBA00022989"/>
    </source>
</evidence>
<dbReference type="InterPro" id="IPR051533">
    <property type="entry name" value="WaaL-like"/>
</dbReference>
<dbReference type="RefSeq" id="WP_184214542.1">
    <property type="nucleotide sequence ID" value="NZ_JACHIP010000002.1"/>
</dbReference>
<evidence type="ECO:0000256" key="4">
    <source>
        <dbReference type="ARBA" id="ARBA00023136"/>
    </source>
</evidence>
<keyword evidence="2 5" id="KW-0812">Transmembrane</keyword>
<reference evidence="7 8" key="1">
    <citation type="submission" date="2020-08" db="EMBL/GenBank/DDBJ databases">
        <title>Genomic Encyclopedia of Type Strains, Phase IV (KMG-V): Genome sequencing to study the core and pangenomes of soil and plant-associated prokaryotes.</title>
        <authorList>
            <person name="Whitman W."/>
        </authorList>
    </citation>
    <scope>NUCLEOTIDE SEQUENCE [LARGE SCALE GENOMIC DNA]</scope>
    <source>
        <strain evidence="7 8">M8UP14</strain>
    </source>
</reference>
<dbReference type="InterPro" id="IPR007016">
    <property type="entry name" value="O-antigen_ligase-rel_domated"/>
</dbReference>
<name>A0A7W7ZAX2_9BACT</name>
<feature type="transmembrane region" description="Helical" evidence="5">
    <location>
        <begin position="229"/>
        <end position="257"/>
    </location>
</feature>
<keyword evidence="8" id="KW-1185">Reference proteome</keyword>
<dbReference type="GO" id="GO:0016020">
    <property type="term" value="C:membrane"/>
    <property type="evidence" value="ECO:0007669"/>
    <property type="project" value="UniProtKB-SubCell"/>
</dbReference>
<accession>A0A7W7ZAX2</accession>
<keyword evidence="3 5" id="KW-1133">Transmembrane helix</keyword>
<feature type="transmembrane region" description="Helical" evidence="5">
    <location>
        <begin position="359"/>
        <end position="380"/>
    </location>
</feature>
<organism evidence="7 8">
    <name type="scientific">Granulicella aggregans</name>
    <dbReference type="NCBI Taxonomy" id="474949"/>
    <lineage>
        <taxon>Bacteria</taxon>
        <taxon>Pseudomonadati</taxon>
        <taxon>Acidobacteriota</taxon>
        <taxon>Terriglobia</taxon>
        <taxon>Terriglobales</taxon>
        <taxon>Acidobacteriaceae</taxon>
        <taxon>Granulicella</taxon>
    </lineage>
</organism>
<feature type="transmembrane region" description="Helical" evidence="5">
    <location>
        <begin position="48"/>
        <end position="69"/>
    </location>
</feature>
<evidence type="ECO:0000256" key="2">
    <source>
        <dbReference type="ARBA" id="ARBA00022692"/>
    </source>
</evidence>
<evidence type="ECO:0000313" key="8">
    <source>
        <dbReference type="Proteomes" id="UP000540989"/>
    </source>
</evidence>
<feature type="domain" description="O-antigen ligase-related" evidence="6">
    <location>
        <begin position="232"/>
        <end position="369"/>
    </location>
</feature>
<evidence type="ECO:0000259" key="6">
    <source>
        <dbReference type="Pfam" id="PF04932"/>
    </source>
</evidence>
<feature type="transmembrane region" description="Helical" evidence="5">
    <location>
        <begin position="131"/>
        <end position="149"/>
    </location>
</feature>
<dbReference type="PANTHER" id="PTHR37422">
    <property type="entry name" value="TEICHURONIC ACID BIOSYNTHESIS PROTEIN TUAE"/>
    <property type="match status" value="1"/>
</dbReference>
<dbReference type="Proteomes" id="UP000540989">
    <property type="component" value="Unassembled WGS sequence"/>
</dbReference>
<feature type="transmembrane region" description="Helical" evidence="5">
    <location>
        <begin position="187"/>
        <end position="209"/>
    </location>
</feature>
<feature type="transmembrane region" description="Helical" evidence="5">
    <location>
        <begin position="100"/>
        <end position="119"/>
    </location>
</feature>
<proteinExistence type="predicted"/>
<protein>
    <recommendedName>
        <fullName evidence="6">O-antigen ligase-related domain-containing protein</fullName>
    </recommendedName>
</protein>
<feature type="transmembrane region" description="Helical" evidence="5">
    <location>
        <begin position="6"/>
        <end position="27"/>
    </location>
</feature>
<comment type="subcellular location">
    <subcellularLocation>
        <location evidence="1">Membrane</location>
        <topology evidence="1">Multi-pass membrane protein</topology>
    </subcellularLocation>
</comment>
<dbReference type="PANTHER" id="PTHR37422:SF23">
    <property type="entry name" value="TEICHURONIC ACID BIOSYNTHESIS PROTEIN TUAE"/>
    <property type="match status" value="1"/>
</dbReference>
<feature type="transmembrane region" description="Helical" evidence="5">
    <location>
        <begin position="392"/>
        <end position="415"/>
    </location>
</feature>
<feature type="transmembrane region" description="Helical" evidence="5">
    <location>
        <begin position="269"/>
        <end position="288"/>
    </location>
</feature>
<evidence type="ECO:0000313" key="7">
    <source>
        <dbReference type="EMBL" id="MBB5056544.1"/>
    </source>
</evidence>
<sequence>MVQALILIPALIAIGMLNASPAARVMLKVYVPCMMIIPMYLQFRMGGLFLNVTSVVTLFLALIGLYAWYGTLKLTLLDACVVFNTFSAFYADAHRHDLKISIYAFCLIVSKTLFPYVIGRTLIEQTGMRKQFAKTLVLCLAVVSLVSLWEYRMEKNPFQTFVERLTHEPSGWGIMTRWGFGRIAGPYGHAITAGMIFSTGLLLQLWLFGTGSWNSSKFLRFFRSRRKPLYLTLVMCMGLFMTQSRGPWIGCGFGLIVASIGFSRDRRRAAIIAVSGLVVAITIAGVALNKYTDVDETKTTDRDQLNASYRRNLIATYRPLIDQGGLWGWGTPELASNGTTGYSKDQTSIDNEYIRVAMWQGYVGVFLFVSMELLAIWQLIKLCISLRNREDILFCYCLLGAIVASAFSLTTVYLGDPMMQILFLMLGWAMSIRPTRSVEEIQAPAATGKYAFQRVFA</sequence>
<evidence type="ECO:0000256" key="1">
    <source>
        <dbReference type="ARBA" id="ARBA00004141"/>
    </source>
</evidence>